<dbReference type="AlphaFoldDB" id="A0A9N7VKE9"/>
<evidence type="ECO:0000313" key="3">
    <source>
        <dbReference type="Proteomes" id="UP001153269"/>
    </source>
</evidence>
<keyword evidence="3" id="KW-1185">Reference proteome</keyword>
<feature type="region of interest" description="Disordered" evidence="1">
    <location>
        <begin position="1"/>
        <end position="28"/>
    </location>
</feature>
<gene>
    <name evidence="2" type="ORF">PLEPLA_LOCUS41666</name>
</gene>
<comment type="caution">
    <text evidence="2">The sequence shown here is derived from an EMBL/GenBank/DDBJ whole genome shotgun (WGS) entry which is preliminary data.</text>
</comment>
<dbReference type="EMBL" id="CADEAL010004192">
    <property type="protein sequence ID" value="CAB1453906.1"/>
    <property type="molecule type" value="Genomic_DNA"/>
</dbReference>
<evidence type="ECO:0000256" key="1">
    <source>
        <dbReference type="SAM" id="MobiDB-lite"/>
    </source>
</evidence>
<reference evidence="2" key="1">
    <citation type="submission" date="2020-03" db="EMBL/GenBank/DDBJ databases">
        <authorList>
            <person name="Weist P."/>
        </authorList>
    </citation>
    <scope>NUCLEOTIDE SEQUENCE</scope>
</reference>
<proteinExistence type="predicted"/>
<evidence type="ECO:0000313" key="2">
    <source>
        <dbReference type="EMBL" id="CAB1453906.1"/>
    </source>
</evidence>
<dbReference type="Proteomes" id="UP001153269">
    <property type="component" value="Unassembled WGS sequence"/>
</dbReference>
<name>A0A9N7VKE9_PLEPL</name>
<protein>
    <submittedName>
        <fullName evidence="2">Uncharacterized protein</fullName>
    </submittedName>
</protein>
<sequence>MSKSPQCRHAAADEDEEETSKAAMQAVREDQEEITEVSSVLARLQEEVEAERSLWNQEKLKLQESLRAATQAAGEEKEAGKKTKEKSVFKRFRKFLCCSGTI</sequence>
<accession>A0A9N7VKE9</accession>
<organism evidence="2 3">
    <name type="scientific">Pleuronectes platessa</name>
    <name type="common">European plaice</name>
    <dbReference type="NCBI Taxonomy" id="8262"/>
    <lineage>
        <taxon>Eukaryota</taxon>
        <taxon>Metazoa</taxon>
        <taxon>Chordata</taxon>
        <taxon>Craniata</taxon>
        <taxon>Vertebrata</taxon>
        <taxon>Euteleostomi</taxon>
        <taxon>Actinopterygii</taxon>
        <taxon>Neopterygii</taxon>
        <taxon>Teleostei</taxon>
        <taxon>Neoteleostei</taxon>
        <taxon>Acanthomorphata</taxon>
        <taxon>Carangaria</taxon>
        <taxon>Pleuronectiformes</taxon>
        <taxon>Pleuronectoidei</taxon>
        <taxon>Pleuronectidae</taxon>
        <taxon>Pleuronectes</taxon>
    </lineage>
</organism>